<protein>
    <submittedName>
        <fullName evidence="3">Serine hydrolase</fullName>
    </submittedName>
</protein>
<dbReference type="GO" id="GO:0016787">
    <property type="term" value="F:hydrolase activity"/>
    <property type="evidence" value="ECO:0007669"/>
    <property type="project" value="UniProtKB-KW"/>
</dbReference>
<dbReference type="RefSeq" id="WP_345203659.1">
    <property type="nucleotide sequence ID" value="NZ_BAABGM010000008.1"/>
</dbReference>
<dbReference type="Proteomes" id="UP001500945">
    <property type="component" value="Unassembled WGS sequence"/>
</dbReference>
<evidence type="ECO:0000313" key="3">
    <source>
        <dbReference type="EMBL" id="GAA4402347.1"/>
    </source>
</evidence>
<comment type="caution">
    <text evidence="3">The sequence shown here is derived from an EMBL/GenBank/DDBJ whole genome shotgun (WGS) entry which is preliminary data.</text>
</comment>
<name>A0ABP8K8H1_9MICO</name>
<keyword evidence="4" id="KW-1185">Reference proteome</keyword>
<feature type="domain" description="Beta-lactamase-related" evidence="2">
    <location>
        <begin position="15"/>
        <end position="371"/>
    </location>
</feature>
<dbReference type="Pfam" id="PF00144">
    <property type="entry name" value="Beta-lactamase"/>
    <property type="match status" value="1"/>
</dbReference>
<evidence type="ECO:0000256" key="1">
    <source>
        <dbReference type="SAM" id="MobiDB-lite"/>
    </source>
</evidence>
<proteinExistence type="predicted"/>
<keyword evidence="3" id="KW-0378">Hydrolase</keyword>
<dbReference type="InterPro" id="IPR001466">
    <property type="entry name" value="Beta-lactam-related"/>
</dbReference>
<evidence type="ECO:0000313" key="4">
    <source>
        <dbReference type="Proteomes" id="UP001500945"/>
    </source>
</evidence>
<dbReference type="InterPro" id="IPR012338">
    <property type="entry name" value="Beta-lactam/transpept-like"/>
</dbReference>
<organism evidence="3 4">
    <name type="scientific">Fodinibacter luteus</name>
    <dbReference type="NCBI Taxonomy" id="552064"/>
    <lineage>
        <taxon>Bacteria</taxon>
        <taxon>Bacillati</taxon>
        <taxon>Actinomycetota</taxon>
        <taxon>Actinomycetes</taxon>
        <taxon>Micrococcales</taxon>
        <taxon>Intrasporangiaceae</taxon>
        <taxon>Fodinibacter (ex Wang et al. 2009)</taxon>
    </lineage>
</organism>
<dbReference type="Gene3D" id="3.40.710.10">
    <property type="entry name" value="DD-peptidase/beta-lactamase superfamily"/>
    <property type="match status" value="1"/>
</dbReference>
<dbReference type="InterPro" id="IPR050789">
    <property type="entry name" value="Diverse_Enzym_Activities"/>
</dbReference>
<sequence>MARTDATDPLRTPTLDRLVEDGELLGYSVALRGRDGRTLTTVRGATGPHTGPPVTEASSYRLASLSKPVAALLVAVLRGEGVLAPDDEVRRWVPELDGVRVLRRPDADLDDTEPLTRPVTVGDLLTMTSGLGMGMSETPLSRAMARAGVHPGPLPPTVDDVTFLARLAELPLAFQPGAGWAYHTSTDVLSVVLARASGQPLDRLLADRLTQPLDTPSVSFAAPGPETAAPAHARGPGGWEPLEADGPAEPAMLTLSSGLWGTAADTARVLAELVTPTVAPADLIRAVRRPALTDLQLAAARPFVPAGYSFGHHVSVAMRDDPAGPRRGSAGWAGGTGTLGIADPAAGRTVALLTARRLDGPRDAVAFDAVLADLWADVRDEAH</sequence>
<feature type="region of interest" description="Disordered" evidence="1">
    <location>
        <begin position="215"/>
        <end position="250"/>
    </location>
</feature>
<dbReference type="SUPFAM" id="SSF56601">
    <property type="entry name" value="beta-lactamase/transpeptidase-like"/>
    <property type="match status" value="1"/>
</dbReference>
<dbReference type="EMBL" id="BAABGM010000008">
    <property type="protein sequence ID" value="GAA4402347.1"/>
    <property type="molecule type" value="Genomic_DNA"/>
</dbReference>
<accession>A0ABP8K8H1</accession>
<dbReference type="PANTHER" id="PTHR43283">
    <property type="entry name" value="BETA-LACTAMASE-RELATED"/>
    <property type="match status" value="1"/>
</dbReference>
<gene>
    <name evidence="3" type="ORF">GCM10023168_12780</name>
</gene>
<reference evidence="4" key="1">
    <citation type="journal article" date="2019" name="Int. J. Syst. Evol. Microbiol.">
        <title>The Global Catalogue of Microorganisms (GCM) 10K type strain sequencing project: providing services to taxonomists for standard genome sequencing and annotation.</title>
        <authorList>
            <consortium name="The Broad Institute Genomics Platform"/>
            <consortium name="The Broad Institute Genome Sequencing Center for Infectious Disease"/>
            <person name="Wu L."/>
            <person name="Ma J."/>
        </authorList>
    </citation>
    <scope>NUCLEOTIDE SEQUENCE [LARGE SCALE GENOMIC DNA]</scope>
    <source>
        <strain evidence="4">JCM 17809</strain>
    </source>
</reference>
<dbReference type="PANTHER" id="PTHR43283:SF3">
    <property type="entry name" value="BETA-LACTAMASE FAMILY PROTEIN (AFU_ORTHOLOGUE AFUA_5G07500)"/>
    <property type="match status" value="1"/>
</dbReference>
<evidence type="ECO:0000259" key="2">
    <source>
        <dbReference type="Pfam" id="PF00144"/>
    </source>
</evidence>